<dbReference type="PRINTS" id="PR00332">
    <property type="entry name" value="HISTRIAD"/>
</dbReference>
<proteinExistence type="predicted"/>
<dbReference type="PROSITE" id="PS00892">
    <property type="entry name" value="HIT_1"/>
    <property type="match status" value="1"/>
</dbReference>
<dbReference type="InterPro" id="IPR036265">
    <property type="entry name" value="HIT-like_sf"/>
</dbReference>
<dbReference type="PROSITE" id="PS51084">
    <property type="entry name" value="HIT_2"/>
    <property type="match status" value="1"/>
</dbReference>
<dbReference type="Proteomes" id="UP000054785">
    <property type="component" value="Unassembled WGS sequence"/>
</dbReference>
<comment type="caution">
    <text evidence="1">The sequence shown here is derived from an EMBL/GenBank/DDBJ whole genome shotgun (WGS) entry which is preliminary data.</text>
</comment>
<organism evidence="1 2">
    <name type="scientific">Legionella geestiana</name>
    <dbReference type="NCBI Taxonomy" id="45065"/>
    <lineage>
        <taxon>Bacteria</taxon>
        <taxon>Pseudomonadati</taxon>
        <taxon>Pseudomonadota</taxon>
        <taxon>Gammaproteobacteria</taxon>
        <taxon>Legionellales</taxon>
        <taxon>Legionellaceae</taxon>
        <taxon>Legionella</taxon>
    </lineage>
</organism>
<dbReference type="PANTHER" id="PTHR23089">
    <property type="entry name" value="HISTIDINE TRIAD HIT PROTEIN"/>
    <property type="match status" value="1"/>
</dbReference>
<evidence type="ECO:0000313" key="2">
    <source>
        <dbReference type="Proteomes" id="UP000054785"/>
    </source>
</evidence>
<accession>A0A0W0U823</accession>
<dbReference type="OrthoDB" id="9784774at2"/>
<protein>
    <submittedName>
        <fullName evidence="1">Purine nucleoside phosphoramidase</fullName>
    </submittedName>
</protein>
<dbReference type="CDD" id="cd01276">
    <property type="entry name" value="PKCI_related"/>
    <property type="match status" value="1"/>
</dbReference>
<keyword evidence="2" id="KW-1185">Reference proteome</keyword>
<dbReference type="RefSeq" id="WP_028385940.1">
    <property type="nucleotide sequence ID" value="NZ_CAAAHN010000010.1"/>
</dbReference>
<dbReference type="GO" id="GO:0003824">
    <property type="term" value="F:catalytic activity"/>
    <property type="evidence" value="ECO:0007669"/>
    <property type="project" value="InterPro"/>
</dbReference>
<gene>
    <name evidence="1" type="primary">hinT</name>
    <name evidence="1" type="ORF">Lgee_0315</name>
</gene>
<evidence type="ECO:0000313" key="1">
    <source>
        <dbReference type="EMBL" id="KTD04072.1"/>
    </source>
</evidence>
<reference evidence="1 2" key="1">
    <citation type="submission" date="2015-11" db="EMBL/GenBank/DDBJ databases">
        <title>Genomic analysis of 38 Legionella species identifies large and diverse effector repertoires.</title>
        <authorList>
            <person name="Burstein D."/>
            <person name="Amaro F."/>
            <person name="Zusman T."/>
            <person name="Lifshitz Z."/>
            <person name="Cohen O."/>
            <person name="Gilbert J.A."/>
            <person name="Pupko T."/>
            <person name="Shuman H.A."/>
            <person name="Segal G."/>
        </authorList>
    </citation>
    <scope>NUCLEOTIDE SEQUENCE [LARGE SCALE GENOMIC DNA]</scope>
    <source>
        <strain evidence="1 2">ATCC 49504</strain>
    </source>
</reference>
<dbReference type="EMBL" id="LNYC01000006">
    <property type="protein sequence ID" value="KTD04072.1"/>
    <property type="molecule type" value="Genomic_DNA"/>
</dbReference>
<name>A0A0W0U823_9GAMM</name>
<dbReference type="AlphaFoldDB" id="A0A0W0U823"/>
<dbReference type="Gene3D" id="3.30.428.10">
    <property type="entry name" value="HIT-like"/>
    <property type="match status" value="1"/>
</dbReference>
<dbReference type="Pfam" id="PF01230">
    <property type="entry name" value="HIT"/>
    <property type="match status" value="1"/>
</dbReference>
<dbReference type="InterPro" id="IPR011146">
    <property type="entry name" value="HIT-like"/>
</dbReference>
<dbReference type="PATRIC" id="fig|45065.4.peg.333"/>
<sequence length="113" mass="12598">MDCLFCRIARKEIPATVVFEDGEILAFRDIRPQAPVHLLVIPKKHIETLNDAGSEDEALLGRMMLVAKELAGKEGMADNGYRLVMNINKAGGQEVWHIHLHVLGGRQMTWPPG</sequence>
<dbReference type="InterPro" id="IPR001310">
    <property type="entry name" value="Histidine_triad_HIT"/>
</dbReference>
<dbReference type="InterPro" id="IPR019808">
    <property type="entry name" value="Histidine_triad_CS"/>
</dbReference>
<dbReference type="STRING" id="45065.Lgee_0315"/>
<dbReference type="SUPFAM" id="SSF54197">
    <property type="entry name" value="HIT-like"/>
    <property type="match status" value="1"/>
</dbReference>